<evidence type="ECO:0000313" key="2">
    <source>
        <dbReference type="EMBL" id="CAD2165680.1"/>
    </source>
</evidence>
<organism evidence="2 3">
    <name type="scientific">Meloidogyne enterolobii</name>
    <name type="common">Root-knot nematode worm</name>
    <name type="synonym">Meloidogyne mayaguensis</name>
    <dbReference type="NCBI Taxonomy" id="390850"/>
    <lineage>
        <taxon>Eukaryota</taxon>
        <taxon>Metazoa</taxon>
        <taxon>Ecdysozoa</taxon>
        <taxon>Nematoda</taxon>
        <taxon>Chromadorea</taxon>
        <taxon>Rhabditida</taxon>
        <taxon>Tylenchina</taxon>
        <taxon>Tylenchomorpha</taxon>
        <taxon>Tylenchoidea</taxon>
        <taxon>Meloidogynidae</taxon>
        <taxon>Meloidogyninae</taxon>
        <taxon>Meloidogyne</taxon>
    </lineage>
</organism>
<dbReference type="SUPFAM" id="SSF57414">
    <property type="entry name" value="Hairpin loop containing domain-like"/>
    <property type="match status" value="1"/>
</dbReference>
<evidence type="ECO:0000259" key="1">
    <source>
        <dbReference type="PROSITE" id="PS50948"/>
    </source>
</evidence>
<reference evidence="2 3" key="1">
    <citation type="submission" date="2020-08" db="EMBL/GenBank/DDBJ databases">
        <authorList>
            <person name="Koutsovoulos G."/>
            <person name="Danchin GJ E."/>
        </authorList>
    </citation>
    <scope>NUCLEOTIDE SEQUENCE [LARGE SCALE GENOMIC DNA]</scope>
</reference>
<proteinExistence type="predicted"/>
<dbReference type="Proteomes" id="UP000580250">
    <property type="component" value="Unassembled WGS sequence"/>
</dbReference>
<feature type="domain" description="Apple" evidence="1">
    <location>
        <begin position="455"/>
        <end position="556"/>
    </location>
</feature>
<name>A0A6V7UU39_MELEN</name>
<protein>
    <recommendedName>
        <fullName evidence="1">Apple domain-containing protein</fullName>
    </recommendedName>
</protein>
<dbReference type="AlphaFoldDB" id="A0A6V7UU39"/>
<comment type="caution">
    <text evidence="2">The sequence shown here is derived from an EMBL/GenBank/DDBJ whole genome shotgun (WGS) entry which is preliminary data.</text>
</comment>
<dbReference type="InterPro" id="IPR003609">
    <property type="entry name" value="Pan_app"/>
</dbReference>
<dbReference type="SMART" id="SM00473">
    <property type="entry name" value="PAN_AP"/>
    <property type="match status" value="2"/>
</dbReference>
<dbReference type="OrthoDB" id="5855977at2759"/>
<accession>A0A6V7UU39</accession>
<dbReference type="EMBL" id="CAJEWN010000112">
    <property type="protein sequence ID" value="CAD2165680.1"/>
    <property type="molecule type" value="Genomic_DNA"/>
</dbReference>
<gene>
    <name evidence="2" type="ORF">MENT_LOCUS17322</name>
</gene>
<sequence>MASFLKKLTIKNFFEGKQQLIKRSLQNKTNIFNKFSTNPLLTKLEMFNEGGNYLENKKELINPFGGSNNTYFNSSFLKLIKINRKKEASRLRKEEKFKKQKNSFKNLRKISDNFNELQQFFNSTLFNLAIPLNEENNKIEERRYLDASWDDRNNRKLIVEENKEEKQQIPPFEVTDSLKLALSSTKPTILIEQEKLLNEEGLNNWINPWERQRGEDREGRNNNYFNIEQPNSISTFIFSSLTTTPPPSTPTKPFSFSIKQQTSPTHSIMPGAHFYVDQHVSRGRFGREPPLAPTFVYDPNVLQSRYGFNGILSQFLPNGKLQRFGTGIVDHRQNGVVLLQQKSTSLPSENLISSPPSTIFIIPSSSSSLQLPLKIAKPISTSHSSINNLNKNLIMTPQRGNSLKWIPLKELEKIIPKSISSYSFTTKTTPPPPPTTTTIPPTTTTLSYFPPPMLCSSGRDIIILSSKGYSLAEITKRKRNIEENKEIILEQRGMTENECIFSCMVNIAKGKQPFKCLSATFDQIENKCLLYGPGSSADGSVRLIPNTNSIHFEKGCINEDLVNYCNGLPIYRYPQKSLIGYAIGSKYSETLINCLENCWLYVDNENKKCKSVMFYYEENLNNLNTSHNCILNSQNFENIPSNYFVDENEVLVDYASFEGCKKEGEKEEEINGETTTTIINEEEEEENKNINFGIKNIKIVSSKLISLPSPQPKKALLIPKKFKNSPSRIYLNKTTKKFQLITTTNNLNKNNLQLKRHSGETKIERRRKE</sequence>
<dbReference type="PROSITE" id="PS50948">
    <property type="entry name" value="PAN"/>
    <property type="match status" value="1"/>
</dbReference>
<evidence type="ECO:0000313" key="3">
    <source>
        <dbReference type="Proteomes" id="UP000580250"/>
    </source>
</evidence>